<evidence type="ECO:0000259" key="8">
    <source>
        <dbReference type="Pfam" id="PF23598"/>
    </source>
</evidence>
<dbReference type="SUPFAM" id="SSF52058">
    <property type="entry name" value="L domain-like"/>
    <property type="match status" value="1"/>
</dbReference>
<evidence type="ECO:0000256" key="5">
    <source>
        <dbReference type="ARBA" id="ARBA00022989"/>
    </source>
</evidence>
<dbReference type="Pfam" id="PF23598">
    <property type="entry name" value="LRR_14"/>
    <property type="match status" value="1"/>
</dbReference>
<keyword evidence="7" id="KW-0732">Signal</keyword>
<evidence type="ECO:0000256" key="1">
    <source>
        <dbReference type="ARBA" id="ARBA00004167"/>
    </source>
</evidence>
<keyword evidence="2" id="KW-0433">Leucine-rich repeat</keyword>
<comment type="caution">
    <text evidence="9">The sequence shown here is derived from an EMBL/GenBank/DDBJ whole genome shotgun (WGS) entry which is preliminary data.</text>
</comment>
<dbReference type="InterPro" id="IPR053213">
    <property type="entry name" value="RLP29"/>
</dbReference>
<accession>A0A8J4RRF9</accession>
<dbReference type="OrthoDB" id="676979at2759"/>
<feature type="chain" id="PRO_5035187271" description="Disease resistance R13L4/SHOC-2-like LRR domain-containing protein" evidence="7">
    <location>
        <begin position="31"/>
        <end position="427"/>
    </location>
</feature>
<evidence type="ECO:0000313" key="10">
    <source>
        <dbReference type="Proteomes" id="UP000737018"/>
    </source>
</evidence>
<keyword evidence="5" id="KW-1133">Transmembrane helix</keyword>
<comment type="subcellular location">
    <subcellularLocation>
        <location evidence="1">Membrane</location>
        <topology evidence="1">Single-pass membrane protein</topology>
    </subcellularLocation>
</comment>
<evidence type="ECO:0000256" key="3">
    <source>
        <dbReference type="ARBA" id="ARBA00022692"/>
    </source>
</evidence>
<organism evidence="9 10">
    <name type="scientific">Castanea mollissima</name>
    <name type="common">Chinese chestnut</name>
    <dbReference type="NCBI Taxonomy" id="60419"/>
    <lineage>
        <taxon>Eukaryota</taxon>
        <taxon>Viridiplantae</taxon>
        <taxon>Streptophyta</taxon>
        <taxon>Embryophyta</taxon>
        <taxon>Tracheophyta</taxon>
        <taxon>Spermatophyta</taxon>
        <taxon>Magnoliopsida</taxon>
        <taxon>eudicotyledons</taxon>
        <taxon>Gunneridae</taxon>
        <taxon>Pentapetalae</taxon>
        <taxon>rosids</taxon>
        <taxon>fabids</taxon>
        <taxon>Fagales</taxon>
        <taxon>Fagaceae</taxon>
        <taxon>Castanea</taxon>
    </lineage>
</organism>
<dbReference type="EMBL" id="JRKL02000897">
    <property type="protein sequence ID" value="KAF3967448.1"/>
    <property type="molecule type" value="Genomic_DNA"/>
</dbReference>
<evidence type="ECO:0000256" key="2">
    <source>
        <dbReference type="ARBA" id="ARBA00022614"/>
    </source>
</evidence>
<dbReference type="InterPro" id="IPR003591">
    <property type="entry name" value="Leu-rich_rpt_typical-subtyp"/>
</dbReference>
<dbReference type="PANTHER" id="PTHR48009:SF7">
    <property type="entry name" value="LEUCINE-RICH REPEAT (LRR) FAMILY PROTEIN"/>
    <property type="match status" value="1"/>
</dbReference>
<keyword evidence="10" id="KW-1185">Reference proteome</keyword>
<dbReference type="AlphaFoldDB" id="A0A8J4RRF9"/>
<proteinExistence type="predicted"/>
<feature type="domain" description="Disease resistance R13L4/SHOC-2-like LRR" evidence="8">
    <location>
        <begin position="111"/>
        <end position="340"/>
    </location>
</feature>
<gene>
    <name evidence="9" type="ORF">CMV_008556</name>
</gene>
<feature type="signal peptide" evidence="7">
    <location>
        <begin position="1"/>
        <end position="30"/>
    </location>
</feature>
<protein>
    <recommendedName>
        <fullName evidence="8">Disease resistance R13L4/SHOC-2-like LRR domain-containing protein</fullName>
    </recommendedName>
</protein>
<dbReference type="InterPro" id="IPR032675">
    <property type="entry name" value="LRR_dom_sf"/>
</dbReference>
<dbReference type="SMART" id="SM00369">
    <property type="entry name" value="LRR_TYP"/>
    <property type="match status" value="5"/>
</dbReference>
<evidence type="ECO:0000256" key="7">
    <source>
        <dbReference type="SAM" id="SignalP"/>
    </source>
</evidence>
<evidence type="ECO:0000256" key="6">
    <source>
        <dbReference type="ARBA" id="ARBA00023136"/>
    </source>
</evidence>
<dbReference type="Proteomes" id="UP000737018">
    <property type="component" value="Unassembled WGS sequence"/>
</dbReference>
<evidence type="ECO:0000313" key="9">
    <source>
        <dbReference type="EMBL" id="KAF3967448.1"/>
    </source>
</evidence>
<evidence type="ECO:0000256" key="4">
    <source>
        <dbReference type="ARBA" id="ARBA00022737"/>
    </source>
</evidence>
<dbReference type="FunFam" id="3.80.10.10:FF:000095">
    <property type="entry name" value="LRR receptor-like serine/threonine-protein kinase GSO1"/>
    <property type="match status" value="1"/>
</dbReference>
<dbReference type="PANTHER" id="PTHR48009">
    <property type="entry name" value="LEUCINE-RICH REPEAT (LRR) FAMILY PROTEIN"/>
    <property type="match status" value="1"/>
</dbReference>
<dbReference type="Gene3D" id="3.80.10.10">
    <property type="entry name" value="Ribonuclease Inhibitor"/>
    <property type="match status" value="3"/>
</dbReference>
<dbReference type="GO" id="GO:0016020">
    <property type="term" value="C:membrane"/>
    <property type="evidence" value="ECO:0007669"/>
    <property type="project" value="UniProtKB-SubCell"/>
</dbReference>
<sequence>MGFPKLSPSSSSMVLLLVLMVMVLPFTAESKTFWGDREVLKELKNGLDSNSVSPGSCISSWDFNVDPCDNLFSNRFTCGFRCDLIVSETSRVTELSLDQAGYNGSLSSISWNLPYLNTLDLSNNFFSGPIPDSLANLTRLRRLGLSMNSFSGEIPTSISSLTELEELYLDNNKLEGAIPASFNNLVSLKRLELQSNKLSGEFPELGSLSSLSFLDASNNAISGKIPWVIPSSLVQISMRNNSLEGTIIPESFRTLGYLQVIDVSHNRLSGSVPSLLFNLPSLQQLTLSFNQFSSVQAPASLGTQSELIAIDLSNNELRGFLPSFMALMPRLSALSLENNKFTGMIPTQYAFKAVIPGPGISPLTRLLLGGNYLFGPIPDPLMGLQPGSVNVRLVDNCLYRCPVTFFFCQGGQQKSLTECKSFAHVIP</sequence>
<reference evidence="9" key="1">
    <citation type="submission" date="2020-03" db="EMBL/GenBank/DDBJ databases">
        <title>Castanea mollissima Vanexum genome sequencing.</title>
        <authorList>
            <person name="Staton M."/>
        </authorList>
    </citation>
    <scope>NUCLEOTIDE SEQUENCE</scope>
    <source>
        <tissue evidence="9">Leaf</tissue>
    </source>
</reference>
<keyword evidence="6" id="KW-0472">Membrane</keyword>
<keyword evidence="4" id="KW-0677">Repeat</keyword>
<keyword evidence="3" id="KW-0812">Transmembrane</keyword>
<dbReference type="InterPro" id="IPR055414">
    <property type="entry name" value="LRR_R13L4/SHOC2-like"/>
</dbReference>
<name>A0A8J4RRF9_9ROSI</name>